<dbReference type="EMBL" id="DUJU01000175">
    <property type="protein sequence ID" value="HIH95339.1"/>
    <property type="molecule type" value="Genomic_DNA"/>
</dbReference>
<proteinExistence type="predicted"/>
<name>A0A832SEF4_9EURY</name>
<evidence type="ECO:0000313" key="2">
    <source>
        <dbReference type="Proteomes" id="UP000600774"/>
    </source>
</evidence>
<dbReference type="AlphaFoldDB" id="A0A832SEF4"/>
<dbReference type="Proteomes" id="UP000600774">
    <property type="component" value="Unassembled WGS sequence"/>
</dbReference>
<sequence length="39" mass="4403">MIENTKKAIEKARAAGIPVIHTIMNIRLEVLPDMGLWKT</sequence>
<organism evidence="1 2">
    <name type="scientific">Methanosarcina acetivorans</name>
    <dbReference type="NCBI Taxonomy" id="2214"/>
    <lineage>
        <taxon>Archaea</taxon>
        <taxon>Methanobacteriati</taxon>
        <taxon>Methanobacteriota</taxon>
        <taxon>Stenosarchaea group</taxon>
        <taxon>Methanomicrobia</taxon>
        <taxon>Methanosarcinales</taxon>
        <taxon>Methanosarcinaceae</taxon>
        <taxon>Methanosarcina</taxon>
    </lineage>
</organism>
<comment type="caution">
    <text evidence="1">The sequence shown here is derived from an EMBL/GenBank/DDBJ whole genome shotgun (WGS) entry which is preliminary data.</text>
</comment>
<reference evidence="1" key="1">
    <citation type="journal article" date="2020" name="bioRxiv">
        <title>A rank-normalized archaeal taxonomy based on genome phylogeny resolves widespread incomplete and uneven classifications.</title>
        <authorList>
            <person name="Rinke C."/>
            <person name="Chuvochina M."/>
            <person name="Mussig A.J."/>
            <person name="Chaumeil P.-A."/>
            <person name="Waite D.W."/>
            <person name="Whitman W.B."/>
            <person name="Parks D.H."/>
            <person name="Hugenholtz P."/>
        </authorList>
    </citation>
    <scope>NUCLEOTIDE SEQUENCE</scope>
    <source>
        <strain evidence="1">UBA8876</strain>
    </source>
</reference>
<accession>A0A832SEF4</accession>
<protein>
    <submittedName>
        <fullName evidence="1">Isochorismatase family protein</fullName>
    </submittedName>
</protein>
<gene>
    <name evidence="1" type="ORF">HA338_15375</name>
</gene>
<feature type="non-terminal residue" evidence="1">
    <location>
        <position position="39"/>
    </location>
</feature>
<evidence type="ECO:0000313" key="1">
    <source>
        <dbReference type="EMBL" id="HIH95339.1"/>
    </source>
</evidence>